<reference evidence="1 2" key="1">
    <citation type="journal article" date="2011" name="J. Bacteriol.">
        <title>Complete genome of the cellulolytic ruminal bacterium Ruminococcus albus 7.</title>
        <authorList>
            <person name="Suen G."/>
            <person name="Stevenson D.M."/>
            <person name="Bruce D.C."/>
            <person name="Chertkov O."/>
            <person name="Copeland A."/>
            <person name="Cheng J.F."/>
            <person name="Detter C."/>
            <person name="Detter J.C."/>
            <person name="Goodwin L.A."/>
            <person name="Han C.S."/>
            <person name="Hauser L.J."/>
            <person name="Ivanova N.N."/>
            <person name="Kyrpides N.C."/>
            <person name="Land M.L."/>
            <person name="Lapidus A."/>
            <person name="Lucas S."/>
            <person name="Ovchinnikova G."/>
            <person name="Pitluck S."/>
            <person name="Tapia R."/>
            <person name="Woyke T."/>
            <person name="Boyum J."/>
            <person name="Mead D."/>
            <person name="Weimer P.J."/>
        </authorList>
    </citation>
    <scope>NUCLEOTIDE SEQUENCE [LARGE SCALE GENOMIC DNA]</scope>
    <source>
        <strain evidence="2">ATCC 27210 / DSM 20455 / JCM 14654 / NCDO 2250 / 7</strain>
    </source>
</reference>
<dbReference type="EMBL" id="CP002403">
    <property type="protein sequence ID" value="ADU21285.1"/>
    <property type="molecule type" value="Genomic_DNA"/>
</dbReference>
<proteinExistence type="predicted"/>
<evidence type="ECO:0000313" key="1">
    <source>
        <dbReference type="EMBL" id="ADU21285.1"/>
    </source>
</evidence>
<dbReference type="InterPro" id="IPR013783">
    <property type="entry name" value="Ig-like_fold"/>
</dbReference>
<sequence length="90" mass="10080">MFSIKNNIARKKYHQVRFTWDKVEGADRYGVAVYLAGKWKVQDKNITGTSYTTPKSLTPGKTYKVAIAARVNGKWDTANAIKNAVTVTVK</sequence>
<dbReference type="InterPro" id="IPR036116">
    <property type="entry name" value="FN3_sf"/>
</dbReference>
<dbReference type="KEGG" id="ral:Rumal_0747"/>
<evidence type="ECO:0008006" key="3">
    <source>
        <dbReference type="Google" id="ProtNLM"/>
    </source>
</evidence>
<organism evidence="1 2">
    <name type="scientific">Ruminococcus albus (strain ATCC 27210 / DSM 20455 / JCM 14654 / NCDO 2250 / 7)</name>
    <dbReference type="NCBI Taxonomy" id="697329"/>
    <lineage>
        <taxon>Bacteria</taxon>
        <taxon>Bacillati</taxon>
        <taxon>Bacillota</taxon>
        <taxon>Clostridia</taxon>
        <taxon>Eubacteriales</taxon>
        <taxon>Oscillospiraceae</taxon>
        <taxon>Ruminococcus</taxon>
    </lineage>
</organism>
<name>E6UI32_RUMA7</name>
<evidence type="ECO:0000313" key="2">
    <source>
        <dbReference type="Proteomes" id="UP000006919"/>
    </source>
</evidence>
<accession>E6UI32</accession>
<protein>
    <recommendedName>
        <fullName evidence="3">Fibronectin type-III domain-containing protein</fullName>
    </recommendedName>
</protein>
<dbReference type="SUPFAM" id="SSF49265">
    <property type="entry name" value="Fibronectin type III"/>
    <property type="match status" value="1"/>
</dbReference>
<dbReference type="Gene3D" id="2.60.40.10">
    <property type="entry name" value="Immunoglobulins"/>
    <property type="match status" value="1"/>
</dbReference>
<gene>
    <name evidence="1" type="ordered locus">Rumal_0747</name>
</gene>
<dbReference type="Proteomes" id="UP000006919">
    <property type="component" value="Chromosome"/>
</dbReference>
<dbReference type="HOGENOM" id="CLU_2438954_0_0_9"/>
<dbReference type="eggNOG" id="COG4886">
    <property type="taxonomic scope" value="Bacteria"/>
</dbReference>
<dbReference type="AlphaFoldDB" id="E6UI32"/>